<dbReference type="InterPro" id="IPR036179">
    <property type="entry name" value="Ig-like_dom_sf"/>
</dbReference>
<accession>A0ABM3JC47</accession>
<gene>
    <name evidence="10" type="primary">LOC105225416</name>
</gene>
<feature type="disulfide bond" evidence="5">
    <location>
        <begin position="848"/>
        <end position="875"/>
    </location>
</feature>
<dbReference type="InterPro" id="IPR007110">
    <property type="entry name" value="Ig-like_dom"/>
</dbReference>
<evidence type="ECO:0000256" key="6">
    <source>
        <dbReference type="SAM" id="MobiDB-lite"/>
    </source>
</evidence>
<name>A0ABM3JC47_BACDO</name>
<feature type="region of interest" description="Disordered" evidence="6">
    <location>
        <begin position="296"/>
        <end position="377"/>
    </location>
</feature>
<dbReference type="GeneID" id="105225416"/>
<feature type="domain" description="Sushi" evidence="8">
    <location>
        <begin position="819"/>
        <end position="877"/>
    </location>
</feature>
<evidence type="ECO:0000256" key="5">
    <source>
        <dbReference type="PROSITE-ProRule" id="PRU00302"/>
    </source>
</evidence>
<feature type="compositionally biased region" description="Acidic residues" evidence="6">
    <location>
        <begin position="486"/>
        <end position="500"/>
    </location>
</feature>
<feature type="compositionally biased region" description="Acidic residues" evidence="6">
    <location>
        <begin position="170"/>
        <end position="179"/>
    </location>
</feature>
<feature type="domain" description="Sushi" evidence="8">
    <location>
        <begin position="878"/>
        <end position="940"/>
    </location>
</feature>
<feature type="compositionally biased region" description="Polar residues" evidence="6">
    <location>
        <begin position="313"/>
        <end position="323"/>
    </location>
</feature>
<feature type="disulfide bond" evidence="5">
    <location>
        <begin position="789"/>
        <end position="816"/>
    </location>
</feature>
<feature type="region of interest" description="Disordered" evidence="6">
    <location>
        <begin position="59"/>
        <end position="78"/>
    </location>
</feature>
<dbReference type="PROSITE" id="PS50923">
    <property type="entry name" value="SUSHI"/>
    <property type="match status" value="4"/>
</dbReference>
<dbReference type="InterPro" id="IPR050350">
    <property type="entry name" value="Compl-Cell_Adhes-Reg"/>
</dbReference>
<evidence type="ECO:0000313" key="9">
    <source>
        <dbReference type="Proteomes" id="UP001652620"/>
    </source>
</evidence>
<comment type="caution">
    <text evidence="5">Lacks conserved residue(s) required for the propagation of feature annotation.</text>
</comment>
<dbReference type="PROSITE" id="PS50835">
    <property type="entry name" value="IG_LIKE"/>
    <property type="match status" value="1"/>
</dbReference>
<evidence type="ECO:0000256" key="2">
    <source>
        <dbReference type="ARBA" id="ARBA00022737"/>
    </source>
</evidence>
<keyword evidence="9" id="KW-1185">Reference proteome</keyword>
<dbReference type="RefSeq" id="XP_049306808.1">
    <property type="nucleotide sequence ID" value="XM_049450851.1"/>
</dbReference>
<feature type="disulfide bond" evidence="5">
    <location>
        <begin position="911"/>
        <end position="938"/>
    </location>
</feature>
<feature type="domain" description="Sushi" evidence="8">
    <location>
        <begin position="760"/>
        <end position="818"/>
    </location>
</feature>
<feature type="region of interest" description="Disordered" evidence="6">
    <location>
        <begin position="170"/>
        <end position="237"/>
    </location>
</feature>
<dbReference type="CDD" id="cd00033">
    <property type="entry name" value="CCP"/>
    <property type="match status" value="4"/>
</dbReference>
<dbReference type="PANTHER" id="PTHR19325:SF575">
    <property type="entry name" value="LOCOMOTION-RELATED PROTEIN HIKARU GENKI"/>
    <property type="match status" value="1"/>
</dbReference>
<dbReference type="Pfam" id="PF00084">
    <property type="entry name" value="Sushi"/>
    <property type="match status" value="4"/>
</dbReference>
<keyword evidence="2" id="KW-0677">Repeat</keyword>
<dbReference type="InterPro" id="IPR003599">
    <property type="entry name" value="Ig_sub"/>
</dbReference>
<dbReference type="SMART" id="SM00409">
    <property type="entry name" value="IG"/>
    <property type="match status" value="1"/>
</dbReference>
<keyword evidence="1 5" id="KW-0768">Sushi</keyword>
<dbReference type="Gene3D" id="2.60.40.10">
    <property type="entry name" value="Immunoglobulins"/>
    <property type="match status" value="1"/>
</dbReference>
<dbReference type="Proteomes" id="UP001652620">
    <property type="component" value="Chromosome 3"/>
</dbReference>
<dbReference type="SUPFAM" id="SSF48726">
    <property type="entry name" value="Immunoglobulin"/>
    <property type="match status" value="1"/>
</dbReference>
<dbReference type="PANTHER" id="PTHR19325">
    <property type="entry name" value="COMPLEMENT COMPONENT-RELATED SUSHI DOMAIN-CONTAINING"/>
    <property type="match status" value="1"/>
</dbReference>
<evidence type="ECO:0000259" key="8">
    <source>
        <dbReference type="PROSITE" id="PS50923"/>
    </source>
</evidence>
<sequence length="1007" mass="112218">MKIKMRNSIHCRKLLLTKNKKMLSITAQKSLQHLRHKPMWILFLLIFFVIALDKTATATTENEQTTTPEPDASPGCKAPDIRFTVIRPETTTEQPYAKFETTQIYLPEDFTTSDAEFVERINIDLTARQPGVKDNKMSAIVNPYQVDLDDQHGLAGVHGADDTLAAIDDEEDEAEDSEDGTPKRNQNRKLNKKRRSGSGRRRRIENENGQTRGRGSRYKRQVIHHDPDASSDTDKWGGSKLAAEGDVYYVHIDDILESGTPNAELRLKLHKLKHKTKAKNSTCTDVGNKEQCKQTLAKKKKKKASSNNLSKQVVENKQMQTKEPNAKHHRRRGDSHEEKRGEQRMLNGELNPSSRYRRAASGALKQKTDMTASASGSYNDLVSNVNAAENSDLETIRIERDHNKTIKNMFNKITDEQLLDDSDVPAVYGNETGAEALQRVKRKSGKTTGALSRPKGGGDSSSKTTSRKDKGIYDEEGGYSPVHPDETDEEEEEDEEEEIDIQQQFTEVSEIRFPGEIGPLGDRRLCKIRCVKGKWVGPLCATNEEDDNGNVKFQPLYKSCHVNRIPPHLLLSYRNISVTPIPSIRGSRRNRTSKSTFISNTQINVGWDLPHGHSLQARCKDLGMYKLLGESRVLCSNGLWAPRMPSCVPTTLLTNFSDDSAPSIRIKVFNGSGAFEPSGVLAVLPQSSILLDCMYPRVRGIPDWTWTSWYRQYITGWSHEDKNLRYRLTIKDIQNSDSGTFTCTSPRGLTNSIAIVVTTSTCPQLPEPVSPLTLRLEGNKLGQRAMYRCPPGYRIDGVANATCLASGNWSSPPPTCQAVQCPRLALDDPHLSLIELNTSAWGRAMFKCQWGFKLTGPPRLDCEPTGVWSGPVPRCKAIQCSTPVAPLNGRIGGTNLNQRRLTVGALVTFSCNEGHTLVGEPSIICTETGLWSHPPPFCKSQCPYPGDPPNGLIAPLKFNYDSGDYLSVQCRPGFVQYSENGPPERPKCQPDGNWSGPVPKCRSYEEV</sequence>
<reference evidence="10" key="1">
    <citation type="submission" date="2025-08" db="UniProtKB">
        <authorList>
            <consortium name="RefSeq"/>
        </authorList>
    </citation>
    <scope>IDENTIFICATION</scope>
    <source>
        <tissue evidence="10">Adult</tissue>
    </source>
</reference>
<dbReference type="SUPFAM" id="SSF57535">
    <property type="entry name" value="Complement control module/SCR domain"/>
    <property type="match status" value="4"/>
</dbReference>
<dbReference type="InterPro" id="IPR000436">
    <property type="entry name" value="Sushi_SCR_CCP_dom"/>
</dbReference>
<feature type="region of interest" description="Disordered" evidence="6">
    <location>
        <begin position="978"/>
        <end position="1007"/>
    </location>
</feature>
<keyword evidence="3 5" id="KW-1015">Disulfide bond</keyword>
<dbReference type="SMART" id="SM00032">
    <property type="entry name" value="CCP"/>
    <property type="match status" value="5"/>
</dbReference>
<feature type="compositionally biased region" description="Basic residues" evidence="6">
    <location>
        <begin position="185"/>
        <end position="203"/>
    </location>
</feature>
<evidence type="ECO:0000256" key="3">
    <source>
        <dbReference type="ARBA" id="ARBA00023157"/>
    </source>
</evidence>
<dbReference type="InterPro" id="IPR013783">
    <property type="entry name" value="Ig-like_fold"/>
</dbReference>
<protein>
    <submittedName>
        <fullName evidence="10">Locomotion-related protein Hikaru genki isoform X1</fullName>
    </submittedName>
</protein>
<feature type="domain" description="Ig-like" evidence="7">
    <location>
        <begin position="662"/>
        <end position="754"/>
    </location>
</feature>
<proteinExistence type="predicted"/>
<evidence type="ECO:0000256" key="1">
    <source>
        <dbReference type="ARBA" id="ARBA00022659"/>
    </source>
</evidence>
<dbReference type="InterPro" id="IPR035976">
    <property type="entry name" value="Sushi/SCR/CCP_sf"/>
</dbReference>
<keyword evidence="4" id="KW-0325">Glycoprotein</keyword>
<feature type="compositionally biased region" description="Basic and acidic residues" evidence="6">
    <location>
        <begin position="334"/>
        <end position="343"/>
    </location>
</feature>
<evidence type="ECO:0000259" key="7">
    <source>
        <dbReference type="PROSITE" id="PS50835"/>
    </source>
</evidence>
<feature type="domain" description="Sushi" evidence="8">
    <location>
        <begin position="941"/>
        <end position="1003"/>
    </location>
</feature>
<evidence type="ECO:0000313" key="10">
    <source>
        <dbReference type="RefSeq" id="XP_049306808.1"/>
    </source>
</evidence>
<organism evidence="9 10">
    <name type="scientific">Bactrocera dorsalis</name>
    <name type="common">Oriental fruit fly</name>
    <name type="synonym">Dacus dorsalis</name>
    <dbReference type="NCBI Taxonomy" id="27457"/>
    <lineage>
        <taxon>Eukaryota</taxon>
        <taxon>Metazoa</taxon>
        <taxon>Ecdysozoa</taxon>
        <taxon>Arthropoda</taxon>
        <taxon>Hexapoda</taxon>
        <taxon>Insecta</taxon>
        <taxon>Pterygota</taxon>
        <taxon>Neoptera</taxon>
        <taxon>Endopterygota</taxon>
        <taxon>Diptera</taxon>
        <taxon>Brachycera</taxon>
        <taxon>Muscomorpha</taxon>
        <taxon>Tephritoidea</taxon>
        <taxon>Tephritidae</taxon>
        <taxon>Bactrocera</taxon>
        <taxon>Bactrocera</taxon>
    </lineage>
</organism>
<dbReference type="Gene3D" id="2.10.70.10">
    <property type="entry name" value="Complement Module, domain 1"/>
    <property type="match status" value="4"/>
</dbReference>
<feature type="compositionally biased region" description="Basic and acidic residues" evidence="6">
    <location>
        <begin position="223"/>
        <end position="237"/>
    </location>
</feature>
<evidence type="ECO:0000256" key="4">
    <source>
        <dbReference type="ARBA" id="ARBA00023180"/>
    </source>
</evidence>
<feature type="region of interest" description="Disordered" evidence="6">
    <location>
        <begin position="435"/>
        <end position="508"/>
    </location>
</feature>